<feature type="compositionally biased region" description="Polar residues" evidence="2">
    <location>
        <begin position="230"/>
        <end position="245"/>
    </location>
</feature>
<protein>
    <recommendedName>
        <fullName evidence="3">ABC1 atypical kinase-like domain-containing protein</fullName>
    </recommendedName>
</protein>
<gene>
    <name evidence="4" type="ORF">KIW84_056685</name>
</gene>
<organism evidence="4 5">
    <name type="scientific">Pisum sativum</name>
    <name type="common">Garden pea</name>
    <name type="synonym">Lathyrus oleraceus</name>
    <dbReference type="NCBI Taxonomy" id="3888"/>
    <lineage>
        <taxon>Eukaryota</taxon>
        <taxon>Viridiplantae</taxon>
        <taxon>Streptophyta</taxon>
        <taxon>Embryophyta</taxon>
        <taxon>Tracheophyta</taxon>
        <taxon>Spermatophyta</taxon>
        <taxon>Magnoliopsida</taxon>
        <taxon>eudicotyledons</taxon>
        <taxon>Gunneridae</taxon>
        <taxon>Pentapetalae</taxon>
        <taxon>rosids</taxon>
        <taxon>fabids</taxon>
        <taxon>Fabales</taxon>
        <taxon>Fabaceae</taxon>
        <taxon>Papilionoideae</taxon>
        <taxon>50 kb inversion clade</taxon>
        <taxon>NPAAA clade</taxon>
        <taxon>Hologalegina</taxon>
        <taxon>IRL clade</taxon>
        <taxon>Fabeae</taxon>
        <taxon>Lathyrus</taxon>
    </lineage>
</organism>
<dbReference type="Pfam" id="PF03109">
    <property type="entry name" value="ABC1"/>
    <property type="match status" value="1"/>
</dbReference>
<dbReference type="PANTHER" id="PTHR10566:SF120">
    <property type="entry name" value="PROTEIN ACTIVITY OF BC1 COMPLEX KINASE 3, CHLOROPLASTIC"/>
    <property type="match status" value="1"/>
</dbReference>
<feature type="domain" description="ABC1 atypical kinase-like" evidence="3">
    <location>
        <begin position="84"/>
        <end position="151"/>
    </location>
</feature>
<evidence type="ECO:0000256" key="1">
    <source>
        <dbReference type="ARBA" id="ARBA00009670"/>
    </source>
</evidence>
<dbReference type="Gene3D" id="3.20.20.80">
    <property type="entry name" value="Glycosidases"/>
    <property type="match status" value="1"/>
</dbReference>
<dbReference type="Gramene" id="Psat05G0668500-T1">
    <property type="protein sequence ID" value="KAI5411701.1"/>
    <property type="gene ID" value="KIW84_056685"/>
</dbReference>
<dbReference type="SUPFAM" id="SSF56112">
    <property type="entry name" value="Protein kinase-like (PK-like)"/>
    <property type="match status" value="1"/>
</dbReference>
<proteinExistence type="inferred from homology"/>
<evidence type="ECO:0000313" key="5">
    <source>
        <dbReference type="Proteomes" id="UP001058974"/>
    </source>
</evidence>
<dbReference type="InterPro" id="IPR004147">
    <property type="entry name" value="ABC1_dom"/>
</dbReference>
<sequence>MKSHILSSKSQGVWDVLLEVVAVLYHAEIGFKRQRLIDALEISCVPVTALQFIGLLSVTCCKYMPFINVDQQTVLIDLPNTHMIGQCSLRQLLEYGYFHADPHPGNLLATPDGRLAFLDFGMMSETPEDARSAIIGHVVHLVNRDYKAMARDYDVLDFLSPDVDVSPIYKDYVVAEHQALLNASKCPLYQACFPLHLWKLLNNQSSLHKKFPATNITAIVVTESGWPSKGASSEPDTTIDNANNYNSNYGQDSATVDAFIQRCNLDPDSFITVSPREMDDCNGHGSNMQ</sequence>
<evidence type="ECO:0000259" key="3">
    <source>
        <dbReference type="Pfam" id="PF03109"/>
    </source>
</evidence>
<dbReference type="PANTHER" id="PTHR10566">
    <property type="entry name" value="CHAPERONE-ACTIVITY OF BC1 COMPLEX CABC1 -RELATED"/>
    <property type="match status" value="1"/>
</dbReference>
<name>A0A9D4X048_PEA</name>
<comment type="caution">
    <text evidence="4">The sequence shown here is derived from an EMBL/GenBank/DDBJ whole genome shotgun (WGS) entry which is preliminary data.</text>
</comment>
<accession>A0A9D4X048</accession>
<dbReference type="InterPro" id="IPR050154">
    <property type="entry name" value="UbiB_kinase"/>
</dbReference>
<feature type="region of interest" description="Disordered" evidence="2">
    <location>
        <begin position="226"/>
        <end position="245"/>
    </location>
</feature>
<keyword evidence="5" id="KW-1185">Reference proteome</keyword>
<dbReference type="Proteomes" id="UP001058974">
    <property type="component" value="Chromosome 5"/>
</dbReference>
<dbReference type="EMBL" id="JAMSHJ010000005">
    <property type="protein sequence ID" value="KAI5411701.1"/>
    <property type="molecule type" value="Genomic_DNA"/>
</dbReference>
<evidence type="ECO:0000313" key="4">
    <source>
        <dbReference type="EMBL" id="KAI5411701.1"/>
    </source>
</evidence>
<comment type="similarity">
    <text evidence="1">Belongs to the protein kinase superfamily. ADCK protein kinase family.</text>
</comment>
<dbReference type="InterPro" id="IPR011009">
    <property type="entry name" value="Kinase-like_dom_sf"/>
</dbReference>
<evidence type="ECO:0000256" key="2">
    <source>
        <dbReference type="SAM" id="MobiDB-lite"/>
    </source>
</evidence>
<dbReference type="AlphaFoldDB" id="A0A9D4X048"/>
<reference evidence="4 5" key="1">
    <citation type="journal article" date="2022" name="Nat. Genet.">
        <title>Improved pea reference genome and pan-genome highlight genomic features and evolutionary characteristics.</title>
        <authorList>
            <person name="Yang T."/>
            <person name="Liu R."/>
            <person name="Luo Y."/>
            <person name="Hu S."/>
            <person name="Wang D."/>
            <person name="Wang C."/>
            <person name="Pandey M.K."/>
            <person name="Ge S."/>
            <person name="Xu Q."/>
            <person name="Li N."/>
            <person name="Li G."/>
            <person name="Huang Y."/>
            <person name="Saxena R.K."/>
            <person name="Ji Y."/>
            <person name="Li M."/>
            <person name="Yan X."/>
            <person name="He Y."/>
            <person name="Liu Y."/>
            <person name="Wang X."/>
            <person name="Xiang C."/>
            <person name="Varshney R.K."/>
            <person name="Ding H."/>
            <person name="Gao S."/>
            <person name="Zong X."/>
        </authorList>
    </citation>
    <scope>NUCLEOTIDE SEQUENCE [LARGE SCALE GENOMIC DNA]</scope>
    <source>
        <strain evidence="4 5">cv. Zhongwan 6</strain>
    </source>
</reference>